<evidence type="ECO:0000256" key="1">
    <source>
        <dbReference type="SAM" id="SignalP"/>
    </source>
</evidence>
<dbReference type="AlphaFoldDB" id="A0A2M4DL25"/>
<name>A0A2M4DL25_ANODA</name>
<keyword evidence="1" id="KW-0732">Signal</keyword>
<feature type="signal peptide" evidence="1">
    <location>
        <begin position="1"/>
        <end position="17"/>
    </location>
</feature>
<dbReference type="EMBL" id="GGFL01014076">
    <property type="protein sequence ID" value="MBW78254.1"/>
    <property type="molecule type" value="Transcribed_RNA"/>
</dbReference>
<evidence type="ECO:0000313" key="2">
    <source>
        <dbReference type="EMBL" id="MBW78254.1"/>
    </source>
</evidence>
<accession>A0A2M4DL25</accession>
<reference evidence="2" key="1">
    <citation type="submission" date="2018-01" db="EMBL/GenBank/DDBJ databases">
        <title>An insight into the sialome of Amazonian anophelines.</title>
        <authorList>
            <person name="Ribeiro J.M."/>
            <person name="Scarpassa V."/>
            <person name="Calvo E."/>
        </authorList>
    </citation>
    <scope>NUCLEOTIDE SEQUENCE</scope>
</reference>
<sequence length="89" mass="10034">MPLHLLLLLLLVAVVAAIVATARCTDHRLQIDAETLSARNAAAANVHDRCLECCDQKPMLTRLEPWLRIPEHVVELELLQKGDRHQPVR</sequence>
<organism evidence="2">
    <name type="scientific">Anopheles darlingi</name>
    <name type="common">Mosquito</name>
    <dbReference type="NCBI Taxonomy" id="43151"/>
    <lineage>
        <taxon>Eukaryota</taxon>
        <taxon>Metazoa</taxon>
        <taxon>Ecdysozoa</taxon>
        <taxon>Arthropoda</taxon>
        <taxon>Hexapoda</taxon>
        <taxon>Insecta</taxon>
        <taxon>Pterygota</taxon>
        <taxon>Neoptera</taxon>
        <taxon>Endopterygota</taxon>
        <taxon>Diptera</taxon>
        <taxon>Nematocera</taxon>
        <taxon>Culicoidea</taxon>
        <taxon>Culicidae</taxon>
        <taxon>Anophelinae</taxon>
        <taxon>Anopheles</taxon>
    </lineage>
</organism>
<proteinExistence type="predicted"/>
<feature type="chain" id="PRO_5014682494" evidence="1">
    <location>
        <begin position="18"/>
        <end position="89"/>
    </location>
</feature>
<protein>
    <submittedName>
        <fullName evidence="2">Putative secreted protein</fullName>
    </submittedName>
</protein>